<evidence type="ECO:0000313" key="3">
    <source>
        <dbReference type="Proteomes" id="UP000178892"/>
    </source>
</evidence>
<reference evidence="2 3" key="1">
    <citation type="journal article" date="2016" name="Nat. Commun.">
        <title>Thousands of microbial genomes shed light on interconnected biogeochemical processes in an aquifer system.</title>
        <authorList>
            <person name="Anantharaman K."/>
            <person name="Brown C.T."/>
            <person name="Hug L.A."/>
            <person name="Sharon I."/>
            <person name="Castelle C.J."/>
            <person name="Probst A.J."/>
            <person name="Thomas B.C."/>
            <person name="Singh A."/>
            <person name="Wilkins M.J."/>
            <person name="Karaoz U."/>
            <person name="Brodie E.L."/>
            <person name="Williams K.H."/>
            <person name="Hubbard S.S."/>
            <person name="Banfield J.F."/>
        </authorList>
    </citation>
    <scope>NUCLEOTIDE SEQUENCE [LARGE SCALE GENOMIC DNA]</scope>
</reference>
<dbReference type="GO" id="GO:0006352">
    <property type="term" value="P:DNA-templated transcription initiation"/>
    <property type="evidence" value="ECO:0007669"/>
    <property type="project" value="InterPro"/>
</dbReference>
<name>A0A1F5NT95_9BACT</name>
<dbReference type="InterPro" id="IPR013325">
    <property type="entry name" value="RNA_pol_sigma_r2"/>
</dbReference>
<evidence type="ECO:0000259" key="1">
    <source>
        <dbReference type="Pfam" id="PF04542"/>
    </source>
</evidence>
<dbReference type="SUPFAM" id="SSF88946">
    <property type="entry name" value="Sigma2 domain of RNA polymerase sigma factors"/>
    <property type="match status" value="1"/>
</dbReference>
<dbReference type="STRING" id="1817825.A2720_04760"/>
<dbReference type="Pfam" id="PF04542">
    <property type="entry name" value="Sigma70_r2"/>
    <property type="match status" value="1"/>
</dbReference>
<comment type="caution">
    <text evidence="2">The sequence shown here is derived from an EMBL/GenBank/DDBJ whole genome shotgun (WGS) entry which is preliminary data.</text>
</comment>
<organism evidence="2 3">
    <name type="scientific">Candidatus Doudnabacteria bacterium RIFCSPHIGHO2_01_FULL_46_24</name>
    <dbReference type="NCBI Taxonomy" id="1817825"/>
    <lineage>
        <taxon>Bacteria</taxon>
        <taxon>Candidatus Doudnaibacteriota</taxon>
    </lineage>
</organism>
<accession>A0A1F5NT95</accession>
<sequence>MACIPNLKRVAKQLTRDSYVADELLQTTLVKSMQDRDKFRDNLNDPETTNKMQMWTATILRNTYSSLGRHASKNLEDSRDAAQNAPEIAGNSVELGDALDQRRTAQKLMEIIGGCHDVREKQWSSLLMKIQRRAWRLKWVLAREQSSDIDSGGVRK</sequence>
<dbReference type="EMBL" id="MFEL01000015">
    <property type="protein sequence ID" value="OGE80886.1"/>
    <property type="molecule type" value="Genomic_DNA"/>
</dbReference>
<feature type="domain" description="RNA polymerase sigma-70 region 2" evidence="1">
    <location>
        <begin position="4"/>
        <end position="63"/>
    </location>
</feature>
<gene>
    <name evidence="2" type="ORF">A2720_04760</name>
</gene>
<dbReference type="AlphaFoldDB" id="A0A1F5NT95"/>
<protein>
    <recommendedName>
        <fullName evidence="1">RNA polymerase sigma-70 region 2 domain-containing protein</fullName>
    </recommendedName>
</protein>
<dbReference type="InterPro" id="IPR007627">
    <property type="entry name" value="RNA_pol_sigma70_r2"/>
</dbReference>
<dbReference type="Gene3D" id="1.20.140.160">
    <property type="match status" value="1"/>
</dbReference>
<dbReference type="Proteomes" id="UP000178892">
    <property type="component" value="Unassembled WGS sequence"/>
</dbReference>
<dbReference type="GO" id="GO:0003700">
    <property type="term" value="F:DNA-binding transcription factor activity"/>
    <property type="evidence" value="ECO:0007669"/>
    <property type="project" value="InterPro"/>
</dbReference>
<evidence type="ECO:0000313" key="2">
    <source>
        <dbReference type="EMBL" id="OGE80886.1"/>
    </source>
</evidence>
<proteinExistence type="predicted"/>